<reference evidence="5 8" key="1">
    <citation type="journal article" date="2011" name="Proc. Natl. Acad. Sci. U.S.A.">
        <title>Mimivirus shows dramatic genome reduction after intraamoebal culture.</title>
        <authorList>
            <person name="Boyer M."/>
            <person name="Azza S."/>
            <person name="Barrassi L."/>
            <person name="Klose T."/>
            <person name="Campocasso A."/>
            <person name="Pagnier I."/>
            <person name="Fournous G."/>
            <person name="Borg A."/>
            <person name="Robert C."/>
            <person name="Zhang X."/>
            <person name="Desnues C."/>
            <person name="Henrissat B."/>
            <person name="Rossmann M.G."/>
            <person name="La Scola B."/>
            <person name="Raoult D."/>
        </authorList>
    </citation>
    <scope>NUCLEOTIDE SEQUENCE [LARGE SCALE GENOMIC DNA]</scope>
    <source>
        <strain evidence="5">M4</strain>
    </source>
</reference>
<dbReference type="InterPro" id="IPR002110">
    <property type="entry name" value="Ankyrin_rpt"/>
</dbReference>
<protein>
    <submittedName>
        <fullName evidence="5">Ankyrin-containing protein</fullName>
    </submittedName>
    <submittedName>
        <fullName evidence="4">Putative ankyrin repeat protein</fullName>
    </submittedName>
</protein>
<reference evidence="4 7" key="2">
    <citation type="journal article" date="2011" name="Virol. J.">
        <title>Breaking the 1000-gene barrier for Mimivirus using ultra-deep genome and transcriptome sequencing.</title>
        <authorList>
            <person name="Legendre M."/>
            <person name="Santini S."/>
            <person name="Rico A."/>
            <person name="Abergel C."/>
            <person name="Claverie J.M."/>
        </authorList>
    </citation>
    <scope>NUCLEOTIDE SEQUENCE [LARGE SCALE GENOMIC DNA]</scope>
</reference>
<dbReference type="SMR" id="A0A0G2Y518"/>
<name>A0A0G2Y518_MIMIV</name>
<dbReference type="SUPFAM" id="SSF48403">
    <property type="entry name" value="Ankyrin repeat"/>
    <property type="match status" value="3"/>
</dbReference>
<dbReference type="PROSITE" id="PS50088">
    <property type="entry name" value="ANK_REPEAT"/>
    <property type="match status" value="4"/>
</dbReference>
<dbReference type="Proteomes" id="UP000274448">
    <property type="component" value="Segment"/>
</dbReference>
<accession>A0A0G2Y518</accession>
<dbReference type="InterPro" id="IPR051165">
    <property type="entry name" value="Multifunctional_ANK_Repeat"/>
</dbReference>
<dbReference type="PANTHER" id="PTHR24123">
    <property type="entry name" value="ANKYRIN REPEAT-CONTAINING"/>
    <property type="match status" value="1"/>
</dbReference>
<keyword evidence="2" id="KW-0040">ANK repeat</keyword>
<dbReference type="GeneID" id="9924880"/>
<feature type="region of interest" description="Disordered" evidence="3">
    <location>
        <begin position="244"/>
        <end position="271"/>
    </location>
</feature>
<organism evidence="4 7">
    <name type="scientific">Acanthamoeba polyphaga mimivirus</name>
    <name type="common">APMV</name>
    <dbReference type="NCBI Taxonomy" id="212035"/>
    <lineage>
        <taxon>Viruses</taxon>
        <taxon>Varidnaviria</taxon>
        <taxon>Bamfordvirae</taxon>
        <taxon>Nucleocytoviricota</taxon>
        <taxon>Megaviricetes</taxon>
        <taxon>Imitervirales</taxon>
        <taxon>Mimiviridae</taxon>
        <taxon>Megamimivirinae</taxon>
        <taxon>Mimivirus</taxon>
        <taxon>Mimivirus bradfordmassiliense</taxon>
    </lineage>
</organism>
<evidence type="ECO:0000313" key="9">
    <source>
        <dbReference type="Proteomes" id="UP000274448"/>
    </source>
</evidence>
<keyword evidence="7" id="KW-1185">Reference proteome</keyword>
<accession>E3VZJ0</accession>
<dbReference type="EMBL" id="JN036606">
    <property type="protein sequence ID" value="AEJ34510.1"/>
    <property type="molecule type" value="Genomic_DNA"/>
</dbReference>
<evidence type="ECO:0000313" key="4">
    <source>
        <dbReference type="EMBL" id="ADO18100.1"/>
    </source>
</evidence>
<gene>
    <name evidence="4" type="primary">L271</name>
    <name evidence="5" type="ORF">MIMI_L271</name>
</gene>
<dbReference type="Proteomes" id="UP000201519">
    <property type="component" value="Segment"/>
</dbReference>
<evidence type="ECO:0000313" key="7">
    <source>
        <dbReference type="Proteomes" id="UP000201519"/>
    </source>
</evidence>
<evidence type="ECO:0000313" key="8">
    <source>
        <dbReference type="Proteomes" id="UP000240552"/>
    </source>
</evidence>
<organismHost>
    <name type="scientific">Acanthamoeba polyphaga</name>
    <name type="common">Amoeba</name>
    <dbReference type="NCBI Taxonomy" id="5757"/>
</organismHost>
<dbReference type="PROSITE" id="PS50297">
    <property type="entry name" value="ANK_REP_REGION"/>
    <property type="match status" value="3"/>
</dbReference>
<dbReference type="EMBL" id="KM982403">
    <property type="protein sequence ID" value="AKI80933.1"/>
    <property type="molecule type" value="Genomic_DNA"/>
</dbReference>
<evidence type="ECO:0000256" key="2">
    <source>
        <dbReference type="ARBA" id="ARBA00023043"/>
    </source>
</evidence>
<keyword evidence="1" id="KW-0677">Repeat</keyword>
<dbReference type="EMBL" id="HQ336222">
    <property type="protein sequence ID" value="ADO18100.1"/>
    <property type="molecule type" value="Genomic_DNA"/>
</dbReference>
<dbReference type="InterPro" id="IPR036770">
    <property type="entry name" value="Ankyrin_rpt-contain_sf"/>
</dbReference>
<dbReference type="OrthoDB" id="2010at10239"/>
<dbReference type="Gene3D" id="1.25.40.20">
    <property type="entry name" value="Ankyrin repeat-containing domain"/>
    <property type="match status" value="3"/>
</dbReference>
<feature type="compositionally biased region" description="Low complexity" evidence="3">
    <location>
        <begin position="244"/>
        <end position="267"/>
    </location>
</feature>
<proteinExistence type="predicted"/>
<dbReference type="KEGG" id="vg:9924880"/>
<sequence>MDIIHHFHNGQTIFDIMMTRIINNRNFQRMIDLEAPHTKQCYFTILNEQETISNVPVGTGLCVFTYHPQNRISFDELNRIFKYTNDGVYLRQVFLPTHIPRHYKCRINDQQYTNMVILGKRYDLRKSETYIELIQLGLDVISDVNVIYWTSKQNYIDATKYLISIGANIKTAIYSASKFGNLDLIISIIDGKNKDIILTAVKCMIADYHLDLAKEMISIYSELLGTEVVELTTYLESNSKLVKSTKSTKSSGSPKSIKPKKSNQNNNAKINVSQNDNSTICFDKKVQQNEITVDKMSSAKEQALNVYKEIENMENFILNKINITKKKALDKIKEIENIENTVVEKLEDKITKSNVSITNTDTITQAIISENLNSLDLLIRQGYDINKILYLACINNKKNVIDYLIDNKGANYEQVHKQLLDSKHHYKNDSTVKYLAKIIMTKSQFENVTDTDEIQQVSKKHYFKEPIHIPLGLGKDDDLSPIMVACRASKNDDQLDLVKMLVSYGFNINSRDKIGRSALHYAVNGSNRKIIEYLLALGADYSFRDNNGDTPMMLAKKSNNLELLDLFQSVPKDTKTIEPKKVTNTTDKTNLNQDIKTAMSICLSSINDNQFESVQKLIMSGFNVSSKDDTKKTLLHMAVVNNNLRIVELLINSGININSQDNLGKTPLMLACQYSHRDSKLAIVEFLLNNNAKILIKAKNNMTAIDLMSKTYNNNIYNLLCERLSINH</sequence>
<evidence type="ECO:0000313" key="5">
    <source>
        <dbReference type="EMBL" id="AEJ34510.1"/>
    </source>
</evidence>
<dbReference type="Proteomes" id="UP000240552">
    <property type="component" value="Segment"/>
</dbReference>
<dbReference type="PANTHER" id="PTHR24123:SF33">
    <property type="entry name" value="PROTEIN HOS4"/>
    <property type="match status" value="1"/>
</dbReference>
<evidence type="ECO:0000256" key="3">
    <source>
        <dbReference type="SAM" id="MobiDB-lite"/>
    </source>
</evidence>
<dbReference type="Pfam" id="PF12796">
    <property type="entry name" value="Ank_2"/>
    <property type="match status" value="2"/>
</dbReference>
<dbReference type="SMART" id="SM00248">
    <property type="entry name" value="ANK"/>
    <property type="match status" value="8"/>
</dbReference>
<reference evidence="6 9" key="3">
    <citation type="submission" date="2014-10" db="EMBL/GenBank/DDBJ databases">
        <title>Pan-genome analysis of Brazilian lineage A amoebal mimiviruses.</title>
        <authorList>
            <person name="Assis F.L."/>
            <person name="Abrahao J.S."/>
            <person name="Kroon E.G."/>
            <person name="Dornas F.P."/>
            <person name="Andrade K.R."/>
            <person name="Borato P.V.M."/>
            <person name="Pilotto M.R."/>
            <person name="Benamar S."/>
            <person name="LaScola B."/>
            <person name="Colson P."/>
        </authorList>
    </citation>
    <scope>NUCLEOTIDE SEQUENCE [LARGE SCALE GENOMIC DNA]</scope>
    <source>
        <strain evidence="6 9">Amazonia</strain>
    </source>
</reference>
<evidence type="ECO:0000256" key="1">
    <source>
        <dbReference type="ARBA" id="ARBA00022737"/>
    </source>
</evidence>
<dbReference type="RefSeq" id="YP_003986769.1">
    <property type="nucleotide sequence ID" value="NC_014649.1"/>
</dbReference>
<evidence type="ECO:0000313" key="6">
    <source>
        <dbReference type="EMBL" id="AKI80933.1"/>
    </source>
</evidence>